<feature type="compositionally biased region" description="Polar residues" evidence="1">
    <location>
        <begin position="14"/>
        <end position="28"/>
    </location>
</feature>
<keyword evidence="3" id="KW-0132">Cell division</keyword>
<comment type="caution">
    <text evidence="3">The sequence shown here is derived from an EMBL/GenBank/DDBJ whole genome shotgun (WGS) entry which is preliminary data.</text>
</comment>
<evidence type="ECO:0000313" key="5">
    <source>
        <dbReference type="Proteomes" id="UP000254330"/>
    </source>
</evidence>
<evidence type="ECO:0000313" key="3">
    <source>
        <dbReference type="EMBL" id="STX08994.1"/>
    </source>
</evidence>
<keyword evidence="6" id="KW-1185">Reference proteome</keyword>
<dbReference type="GO" id="GO:0051301">
    <property type="term" value="P:cell division"/>
    <property type="evidence" value="ECO:0007669"/>
    <property type="project" value="UniProtKB-KW"/>
</dbReference>
<protein>
    <submittedName>
        <fullName evidence="4">Cell division protein FtsL</fullName>
    </submittedName>
    <submittedName>
        <fullName evidence="3">Protein required for the initiation of cell division</fullName>
    </submittedName>
</protein>
<keyword evidence="2" id="KW-0472">Membrane</keyword>
<keyword evidence="2" id="KW-0812">Transmembrane</keyword>
<sequence length="127" mass="14139">MAIPQYRPQRDYTRQVQPEIQQPTNPAGSPSKKVRKREWTKGEKIILASMITVIAVIAILSLSVQSKIATTSATVDETNVKIATIQKENENLSNEVAEKSTYERFVKKAKELGLTPNADNIKAVSKE</sequence>
<dbReference type="AlphaFoldDB" id="A0A8B4Q8Y3"/>
<feature type="region of interest" description="Disordered" evidence="1">
    <location>
        <begin position="1"/>
        <end position="36"/>
    </location>
</feature>
<dbReference type="Proteomes" id="UP000294641">
    <property type="component" value="Unassembled WGS sequence"/>
</dbReference>
<evidence type="ECO:0000256" key="1">
    <source>
        <dbReference type="SAM" id="MobiDB-lite"/>
    </source>
</evidence>
<dbReference type="EMBL" id="UGNP01000001">
    <property type="protein sequence ID" value="STX08994.1"/>
    <property type="molecule type" value="Genomic_DNA"/>
</dbReference>
<evidence type="ECO:0000256" key="2">
    <source>
        <dbReference type="SAM" id="Phobius"/>
    </source>
</evidence>
<dbReference type="Proteomes" id="UP000254330">
    <property type="component" value="Unassembled WGS sequence"/>
</dbReference>
<name>A0A8B4Q8Y3_9BACL</name>
<dbReference type="RefSeq" id="WP_109349158.1">
    <property type="nucleotide sequence ID" value="NZ_BJUE01000063.1"/>
</dbReference>
<gene>
    <name evidence="4" type="ORF">DFR61_10982</name>
    <name evidence="3" type="ORF">NCTC10597_00663</name>
</gene>
<dbReference type="EMBL" id="SNZG01000009">
    <property type="protein sequence ID" value="TDR40206.1"/>
    <property type="molecule type" value="Genomic_DNA"/>
</dbReference>
<dbReference type="OrthoDB" id="14664at2"/>
<organism evidence="3 5">
    <name type="scientific">Kurthia zopfii</name>
    <dbReference type="NCBI Taxonomy" id="1650"/>
    <lineage>
        <taxon>Bacteria</taxon>
        <taxon>Bacillati</taxon>
        <taxon>Bacillota</taxon>
        <taxon>Bacilli</taxon>
        <taxon>Bacillales</taxon>
        <taxon>Caryophanaceae</taxon>
        <taxon>Kurthia</taxon>
    </lineage>
</organism>
<proteinExistence type="predicted"/>
<accession>A0A8B4Q8Y3</accession>
<reference evidence="3 5" key="1">
    <citation type="submission" date="2018-06" db="EMBL/GenBank/DDBJ databases">
        <authorList>
            <consortium name="Pathogen Informatics"/>
            <person name="Doyle S."/>
        </authorList>
    </citation>
    <scope>NUCLEOTIDE SEQUENCE [LARGE SCALE GENOMIC DNA]</scope>
    <source>
        <strain evidence="3 5">NCTC10597</strain>
    </source>
</reference>
<evidence type="ECO:0000313" key="4">
    <source>
        <dbReference type="EMBL" id="TDR40206.1"/>
    </source>
</evidence>
<reference evidence="4 6" key="2">
    <citation type="submission" date="2019-03" db="EMBL/GenBank/DDBJ databases">
        <title>Genomic Encyclopedia of Type Strains, Phase IV (KMG-IV): sequencing the most valuable type-strain genomes for metagenomic binning, comparative biology and taxonomic classification.</title>
        <authorList>
            <person name="Goeker M."/>
        </authorList>
    </citation>
    <scope>NUCLEOTIDE SEQUENCE [LARGE SCALE GENOMIC DNA]</scope>
    <source>
        <strain evidence="4 6">DSM 20580</strain>
    </source>
</reference>
<evidence type="ECO:0000313" key="6">
    <source>
        <dbReference type="Proteomes" id="UP000294641"/>
    </source>
</evidence>
<keyword evidence="2" id="KW-1133">Transmembrane helix</keyword>
<keyword evidence="3" id="KW-0131">Cell cycle</keyword>
<feature type="transmembrane region" description="Helical" evidence="2">
    <location>
        <begin position="45"/>
        <end position="64"/>
    </location>
</feature>